<dbReference type="InterPro" id="IPR000742">
    <property type="entry name" value="EGF"/>
</dbReference>
<protein>
    <recommendedName>
        <fullName evidence="4">EGF-like domain-containing protein</fullName>
    </recommendedName>
</protein>
<evidence type="ECO:0000313" key="6">
    <source>
        <dbReference type="Proteomes" id="UP000887568"/>
    </source>
</evidence>
<comment type="caution">
    <text evidence="2">Lacks conserved residue(s) required for the propagation of feature annotation.</text>
</comment>
<dbReference type="PROSITE" id="PS50026">
    <property type="entry name" value="EGF_3"/>
    <property type="match status" value="1"/>
</dbReference>
<feature type="chain" id="PRO_5037585820" description="EGF-like domain-containing protein" evidence="3">
    <location>
        <begin position="22"/>
        <end position="309"/>
    </location>
</feature>
<sequence length="309" mass="35095">MTFGVLVLLMYAALLFERTTAMSCYMGQEPDPFSGRYRWVIPVKNPCQCKEVHVGSLNTRAPSRPFNVTYYDTFLRSSDPMEIGTFLNCTAFSDYPVINENGARWRLFWWWTGTIWPSTDVVNDVLQDEYGDCDSSAPYCFGRLPQELQESSSEMLGKDSDGNVYKWTFNPSNDVAHAVWQAFHDHQEAKVTDGNEWCPVTVAGLAPKARQDCFHYREEHGVKSLQIDDDNCDCYTSLSLGHGMCKAGYSSNYGSENVFGVDLLYDSYCQTPIPSNSLRLYFRDDDECDTARCRNGYHCVDGINSFTCV</sequence>
<dbReference type="Gene3D" id="2.10.25.10">
    <property type="entry name" value="Laminin"/>
    <property type="match status" value="1"/>
</dbReference>
<dbReference type="OMA" id="EYGRVWE"/>
<dbReference type="CDD" id="cd00054">
    <property type="entry name" value="EGF_CA"/>
    <property type="match status" value="1"/>
</dbReference>
<evidence type="ECO:0000256" key="1">
    <source>
        <dbReference type="ARBA" id="ARBA00023157"/>
    </source>
</evidence>
<feature type="signal peptide" evidence="3">
    <location>
        <begin position="1"/>
        <end position="21"/>
    </location>
</feature>
<keyword evidence="2" id="KW-0245">EGF-like domain</keyword>
<accession>A0A914B7H8</accession>
<dbReference type="PROSITE" id="PS01187">
    <property type="entry name" value="EGF_CA"/>
    <property type="match status" value="1"/>
</dbReference>
<evidence type="ECO:0000256" key="2">
    <source>
        <dbReference type="PROSITE-ProRule" id="PRU00076"/>
    </source>
</evidence>
<reference evidence="5" key="1">
    <citation type="submission" date="2022-11" db="UniProtKB">
        <authorList>
            <consortium name="EnsemblMetazoa"/>
        </authorList>
    </citation>
    <scope>IDENTIFICATION</scope>
</reference>
<evidence type="ECO:0000259" key="4">
    <source>
        <dbReference type="PROSITE" id="PS50026"/>
    </source>
</evidence>
<keyword evidence="6" id="KW-1185">Reference proteome</keyword>
<evidence type="ECO:0000313" key="5">
    <source>
        <dbReference type="EnsemblMetazoa" id="XP_038071765.1"/>
    </source>
</evidence>
<proteinExistence type="predicted"/>
<feature type="domain" description="EGF-like" evidence="4">
    <location>
        <begin position="284"/>
        <end position="309"/>
    </location>
</feature>
<dbReference type="GO" id="GO:0005509">
    <property type="term" value="F:calcium ion binding"/>
    <property type="evidence" value="ECO:0007669"/>
    <property type="project" value="InterPro"/>
</dbReference>
<dbReference type="OrthoDB" id="5972840at2759"/>
<dbReference type="InterPro" id="IPR018097">
    <property type="entry name" value="EGF_Ca-bd_CS"/>
</dbReference>
<organism evidence="5 6">
    <name type="scientific">Patiria miniata</name>
    <name type="common">Bat star</name>
    <name type="synonym">Asterina miniata</name>
    <dbReference type="NCBI Taxonomy" id="46514"/>
    <lineage>
        <taxon>Eukaryota</taxon>
        <taxon>Metazoa</taxon>
        <taxon>Echinodermata</taxon>
        <taxon>Eleutherozoa</taxon>
        <taxon>Asterozoa</taxon>
        <taxon>Asteroidea</taxon>
        <taxon>Valvatacea</taxon>
        <taxon>Valvatida</taxon>
        <taxon>Asterinidae</taxon>
        <taxon>Patiria</taxon>
    </lineage>
</organism>
<dbReference type="AlphaFoldDB" id="A0A914B7H8"/>
<dbReference type="GeneID" id="119740506"/>
<keyword evidence="1" id="KW-1015">Disulfide bond</keyword>
<dbReference type="EnsemblMetazoa" id="XM_038215837.1">
    <property type="protein sequence ID" value="XP_038071765.1"/>
    <property type="gene ID" value="LOC119740506"/>
</dbReference>
<dbReference type="Proteomes" id="UP000887568">
    <property type="component" value="Unplaced"/>
</dbReference>
<keyword evidence="3" id="KW-0732">Signal</keyword>
<dbReference type="RefSeq" id="XP_038071765.1">
    <property type="nucleotide sequence ID" value="XM_038215837.1"/>
</dbReference>
<evidence type="ECO:0000256" key="3">
    <source>
        <dbReference type="SAM" id="SignalP"/>
    </source>
</evidence>
<name>A0A914B7H8_PATMI</name>